<evidence type="ECO:0000313" key="2">
    <source>
        <dbReference type="EMBL" id="QDU61477.1"/>
    </source>
</evidence>
<reference evidence="2 3" key="1">
    <citation type="submission" date="2019-02" db="EMBL/GenBank/DDBJ databases">
        <title>Deep-cultivation of Planctomycetes and their phenomic and genomic characterization uncovers novel biology.</title>
        <authorList>
            <person name="Wiegand S."/>
            <person name="Jogler M."/>
            <person name="Boedeker C."/>
            <person name="Pinto D."/>
            <person name="Vollmers J."/>
            <person name="Rivas-Marin E."/>
            <person name="Kohn T."/>
            <person name="Peeters S.H."/>
            <person name="Heuer A."/>
            <person name="Rast P."/>
            <person name="Oberbeckmann S."/>
            <person name="Bunk B."/>
            <person name="Jeske O."/>
            <person name="Meyerdierks A."/>
            <person name="Storesund J.E."/>
            <person name="Kallscheuer N."/>
            <person name="Luecker S."/>
            <person name="Lage O.M."/>
            <person name="Pohl T."/>
            <person name="Merkel B.J."/>
            <person name="Hornburger P."/>
            <person name="Mueller R.-W."/>
            <person name="Bruemmer F."/>
            <person name="Labrenz M."/>
            <person name="Spormann A.M."/>
            <person name="Op den Camp H."/>
            <person name="Overmann J."/>
            <person name="Amann R."/>
            <person name="Jetten M.S.M."/>
            <person name="Mascher T."/>
            <person name="Medema M.H."/>
            <person name="Devos D.P."/>
            <person name="Kaster A.-K."/>
            <person name="Ovreas L."/>
            <person name="Rohde M."/>
            <person name="Galperin M.Y."/>
            <person name="Jogler C."/>
        </authorList>
    </citation>
    <scope>NUCLEOTIDE SEQUENCE [LARGE SCALE GENOMIC DNA]</scope>
    <source>
        <strain evidence="2 3">Pan216</strain>
    </source>
</reference>
<sequence length="200" mass="21745">MKQLTKRGGVKDSGRASYSSGWGLRWQVFSTRRPHLADTKVVVRLRLLVRYSSTLPLGEVGERSETGEGKQRHGKQSDLAKRSPLTPNPSPTGRGEQLVRSPTGRGEQLARSPTGRGEQEARSPTGRGEQEARSPTGRGEQEARSPTGRGEQEARSPTGRGEQEARSPTGRGEQEARSPTGRGERRRGTRGSLSHGERGT</sequence>
<feature type="compositionally biased region" description="Basic and acidic residues" evidence="1">
    <location>
        <begin position="60"/>
        <end position="81"/>
    </location>
</feature>
<name>A0A518B3C9_9BACT</name>
<proteinExistence type="predicted"/>
<evidence type="ECO:0000313" key="3">
    <source>
        <dbReference type="Proteomes" id="UP000317093"/>
    </source>
</evidence>
<feature type="region of interest" description="Disordered" evidence="1">
    <location>
        <begin position="59"/>
        <end position="200"/>
    </location>
</feature>
<dbReference type="KEGG" id="knv:Pan216_23370"/>
<keyword evidence="3" id="KW-1185">Reference proteome</keyword>
<accession>A0A518B3C9</accession>
<protein>
    <submittedName>
        <fullName evidence="2">Uncharacterized protein</fullName>
    </submittedName>
</protein>
<dbReference type="EMBL" id="CP036279">
    <property type="protein sequence ID" value="QDU61477.1"/>
    <property type="molecule type" value="Genomic_DNA"/>
</dbReference>
<gene>
    <name evidence="2" type="ORF">Pan216_23370</name>
</gene>
<organism evidence="2 3">
    <name type="scientific">Kolteria novifilia</name>
    <dbReference type="NCBI Taxonomy" id="2527975"/>
    <lineage>
        <taxon>Bacteria</taxon>
        <taxon>Pseudomonadati</taxon>
        <taxon>Planctomycetota</taxon>
        <taxon>Planctomycetia</taxon>
        <taxon>Kolteriales</taxon>
        <taxon>Kolteriaceae</taxon>
        <taxon>Kolteria</taxon>
    </lineage>
</organism>
<dbReference type="Proteomes" id="UP000317093">
    <property type="component" value="Chromosome"/>
</dbReference>
<dbReference type="AlphaFoldDB" id="A0A518B3C9"/>
<evidence type="ECO:0000256" key="1">
    <source>
        <dbReference type="SAM" id="MobiDB-lite"/>
    </source>
</evidence>